<dbReference type="PANTHER" id="PTHR10974">
    <property type="entry name" value="FI08016P-RELATED"/>
    <property type="match status" value="1"/>
</dbReference>
<dbReference type="EMBL" id="CADCXU010014838">
    <property type="protein sequence ID" value="CAB0004308.1"/>
    <property type="molecule type" value="Genomic_DNA"/>
</dbReference>
<dbReference type="FunFam" id="3.40.720.10:FF:000017">
    <property type="entry name" value="Predicted protein"/>
    <property type="match status" value="1"/>
</dbReference>
<dbReference type="Proteomes" id="UP000479000">
    <property type="component" value="Unassembled WGS sequence"/>
</dbReference>
<dbReference type="AlphaFoldDB" id="A0A6H5GMJ0"/>
<dbReference type="InterPro" id="IPR017850">
    <property type="entry name" value="Alkaline_phosphatase_core_sf"/>
</dbReference>
<name>A0A6H5GMJ0_9HEMI</name>
<keyword evidence="3" id="KW-1185">Reference proteome</keyword>
<dbReference type="SUPFAM" id="SSF53649">
    <property type="entry name" value="Alkaline phosphatase-like"/>
    <property type="match status" value="1"/>
</dbReference>
<evidence type="ECO:0000313" key="2">
    <source>
        <dbReference type="EMBL" id="CAB0004308.1"/>
    </source>
</evidence>
<proteinExistence type="predicted"/>
<keyword evidence="1" id="KW-0812">Transmembrane</keyword>
<accession>A0A6H5GMJ0</accession>
<sequence length="684" mass="77874">MLQRFLRRFRFVDCIKITKHDATIHISGFKIGAQKRPIIRIIVFLSFAAFVTTFYILGTLSDGYYFLIRETESIDPADRTSFFEYLNSSNLAEKAGYLVYSPSCRIPDIPPFHESIKKLYAKQAPISCGNLPPLTSVVRGERATHILRLHKGLFHRYHNGAPPTCCYNLIARKDQSKSAKNLSRADDTFGYSKCIRLDDNVTFSGDEEFVRVKCNARDKNKKLYNIYTNMHAFVGIKPKVKEKMQSANNGTSAEKMSVMIIGIDSISRLNLIRTMPLTFRHLQRNGWFTLKGYNKIDDNTFPNLVAILAGMTYAQIRDACFFSPRTPPVISTFNYHKTGFVQSPTDYYLRPFMLAAEKSTKLKIHASLNICLGPVLAADHILNYLVDFATTFNQYPTFSLFWLNGFSHNDLNTPTTMDANIEAFLDRLSASGALNSTMVIFLSDHGMRFGKIRETYIGYVEERLPFIYFWLPEKFKIAFPSKVNNLVLNSNRLTSPYDVHMTLLDVLGSKRNGTDGCSTCRTLFDAIPWNRSCADAGITEHWCTCAEYKTLSTEAAPVRVIAEFVVTEINEILKNYTTYVDQGTHCAVLKAKRVLSMRSKIFSKESGYEEYVMLLQTVPGDALFEVTISHTFQFKIMDSISRINSYSTQSRCMKDAYAKKYCYCETDHHNVTTTRTTFATKTSS</sequence>
<protein>
    <submittedName>
        <fullName evidence="2">Uncharacterized protein</fullName>
    </submittedName>
</protein>
<gene>
    <name evidence="2" type="ORF">NTEN_LOCUS9785</name>
</gene>
<dbReference type="CDD" id="cd16021">
    <property type="entry name" value="ALP_like"/>
    <property type="match status" value="1"/>
</dbReference>
<dbReference type="GO" id="GO:0005615">
    <property type="term" value="C:extracellular space"/>
    <property type="evidence" value="ECO:0007669"/>
    <property type="project" value="TreeGrafter"/>
</dbReference>
<keyword evidence="1" id="KW-1133">Transmembrane helix</keyword>
<keyword evidence="1" id="KW-0472">Membrane</keyword>
<dbReference type="Pfam" id="PF02995">
    <property type="entry name" value="DUF229"/>
    <property type="match status" value="2"/>
</dbReference>
<dbReference type="Gene3D" id="3.40.720.10">
    <property type="entry name" value="Alkaline Phosphatase, subunit A"/>
    <property type="match status" value="1"/>
</dbReference>
<dbReference type="OrthoDB" id="413313at2759"/>
<organism evidence="2 3">
    <name type="scientific">Nesidiocoris tenuis</name>
    <dbReference type="NCBI Taxonomy" id="355587"/>
    <lineage>
        <taxon>Eukaryota</taxon>
        <taxon>Metazoa</taxon>
        <taxon>Ecdysozoa</taxon>
        <taxon>Arthropoda</taxon>
        <taxon>Hexapoda</taxon>
        <taxon>Insecta</taxon>
        <taxon>Pterygota</taxon>
        <taxon>Neoptera</taxon>
        <taxon>Paraneoptera</taxon>
        <taxon>Hemiptera</taxon>
        <taxon>Heteroptera</taxon>
        <taxon>Panheteroptera</taxon>
        <taxon>Cimicomorpha</taxon>
        <taxon>Miridae</taxon>
        <taxon>Dicyphina</taxon>
        <taxon>Nesidiocoris</taxon>
    </lineage>
</organism>
<dbReference type="PANTHER" id="PTHR10974:SF9">
    <property type="entry name" value="DUF229 DOMAIN CONTAINING PROTEIN-RELATED"/>
    <property type="match status" value="1"/>
</dbReference>
<dbReference type="InterPro" id="IPR004245">
    <property type="entry name" value="DUF229"/>
</dbReference>
<feature type="transmembrane region" description="Helical" evidence="1">
    <location>
        <begin position="38"/>
        <end position="57"/>
    </location>
</feature>
<evidence type="ECO:0000313" key="3">
    <source>
        <dbReference type="Proteomes" id="UP000479000"/>
    </source>
</evidence>
<evidence type="ECO:0000256" key="1">
    <source>
        <dbReference type="SAM" id="Phobius"/>
    </source>
</evidence>
<reference evidence="2 3" key="1">
    <citation type="submission" date="2020-02" db="EMBL/GenBank/DDBJ databases">
        <authorList>
            <person name="Ferguson B K."/>
        </authorList>
    </citation>
    <scope>NUCLEOTIDE SEQUENCE [LARGE SCALE GENOMIC DNA]</scope>
</reference>